<dbReference type="Proteomes" id="UP001582793">
    <property type="component" value="Unassembled WGS sequence"/>
</dbReference>
<gene>
    <name evidence="2" type="ORF">AAFH96_05515</name>
</gene>
<keyword evidence="1" id="KW-0175">Coiled coil</keyword>
<comment type="caution">
    <text evidence="2">The sequence shown here is derived from an EMBL/GenBank/DDBJ whole genome shotgun (WGS) entry which is preliminary data.</text>
</comment>
<name>A0ABV5CL65_9ACTN</name>
<dbReference type="RefSeq" id="WP_375733277.1">
    <property type="nucleotide sequence ID" value="NZ_JBCGDC010000011.1"/>
</dbReference>
<protein>
    <submittedName>
        <fullName evidence="2">Uncharacterized protein</fullName>
    </submittedName>
</protein>
<evidence type="ECO:0000313" key="3">
    <source>
        <dbReference type="Proteomes" id="UP001582793"/>
    </source>
</evidence>
<dbReference type="EMBL" id="JBCGDC010000011">
    <property type="protein sequence ID" value="MFB6392561.1"/>
    <property type="molecule type" value="Genomic_DNA"/>
</dbReference>
<keyword evidence="3" id="KW-1185">Reference proteome</keyword>
<feature type="coiled-coil region" evidence="1">
    <location>
        <begin position="15"/>
        <end position="70"/>
    </location>
</feature>
<evidence type="ECO:0000313" key="2">
    <source>
        <dbReference type="EMBL" id="MFB6392561.1"/>
    </source>
</evidence>
<organism evidence="2 3">
    <name type="scientific">Polymorphospora lycopeni</name>
    <dbReference type="NCBI Taxonomy" id="3140240"/>
    <lineage>
        <taxon>Bacteria</taxon>
        <taxon>Bacillati</taxon>
        <taxon>Actinomycetota</taxon>
        <taxon>Actinomycetes</taxon>
        <taxon>Micromonosporales</taxon>
        <taxon>Micromonosporaceae</taxon>
        <taxon>Polymorphospora</taxon>
    </lineage>
</organism>
<accession>A0ABV5CL65</accession>
<proteinExistence type="predicted"/>
<evidence type="ECO:0000256" key="1">
    <source>
        <dbReference type="SAM" id="Coils"/>
    </source>
</evidence>
<reference evidence="2 3" key="1">
    <citation type="submission" date="2024-04" db="EMBL/GenBank/DDBJ databases">
        <title>Polymorphospora sp. isolated from Baiyangdian Lake in Xiong'an New Area.</title>
        <authorList>
            <person name="Zhang X."/>
            <person name="Liu J."/>
        </authorList>
    </citation>
    <scope>NUCLEOTIDE SEQUENCE [LARGE SCALE GENOMIC DNA]</scope>
    <source>
        <strain evidence="2 3">2-325</strain>
    </source>
</reference>
<sequence length="122" mass="14245">MKTWWNRLAVWWWNLRALEAARTQAEQRARHHRDRADAYEHELWQAEQTVADLRAEAKAADELCQEADRLRVAALTEKAQALVTLGRLSGRLNELDHLADEMPDELSVRVRRLTRPHAERAS</sequence>